<proteinExistence type="predicted"/>
<protein>
    <submittedName>
        <fullName evidence="2">Uncharacterized protein</fullName>
    </submittedName>
</protein>
<dbReference type="RefSeq" id="WP_388042177.1">
    <property type="nucleotide sequence ID" value="NZ_JBHUEK010000034.1"/>
</dbReference>
<keyword evidence="1" id="KW-0472">Membrane</keyword>
<name>A0ABW4MVE3_9BACI</name>
<keyword evidence="3" id="KW-1185">Reference proteome</keyword>
<evidence type="ECO:0000256" key="1">
    <source>
        <dbReference type="SAM" id="Phobius"/>
    </source>
</evidence>
<sequence>MNWGDILVESKAFKIIIKGAFWCTIAIGLLIIFMIGNFLFKINNLDYRFDDGELHPPIETSINNDQFN</sequence>
<gene>
    <name evidence="2" type="ORF">ACFSFW_24075</name>
</gene>
<evidence type="ECO:0000313" key="2">
    <source>
        <dbReference type="EMBL" id="MFD1781728.1"/>
    </source>
</evidence>
<keyword evidence="1" id="KW-1133">Transmembrane helix</keyword>
<dbReference type="Proteomes" id="UP001597227">
    <property type="component" value="Unassembled WGS sequence"/>
</dbReference>
<feature type="transmembrane region" description="Helical" evidence="1">
    <location>
        <begin position="15"/>
        <end position="40"/>
    </location>
</feature>
<evidence type="ECO:0000313" key="3">
    <source>
        <dbReference type="Proteomes" id="UP001597227"/>
    </source>
</evidence>
<organism evidence="2 3">
    <name type="scientific">Fredinandcohnia salidurans</name>
    <dbReference type="NCBI Taxonomy" id="2595041"/>
    <lineage>
        <taxon>Bacteria</taxon>
        <taxon>Bacillati</taxon>
        <taxon>Bacillota</taxon>
        <taxon>Bacilli</taxon>
        <taxon>Bacillales</taxon>
        <taxon>Bacillaceae</taxon>
        <taxon>Fredinandcohnia</taxon>
    </lineage>
</organism>
<dbReference type="EMBL" id="JBHUEK010000034">
    <property type="protein sequence ID" value="MFD1781728.1"/>
    <property type="molecule type" value="Genomic_DNA"/>
</dbReference>
<comment type="caution">
    <text evidence="2">The sequence shown here is derived from an EMBL/GenBank/DDBJ whole genome shotgun (WGS) entry which is preliminary data.</text>
</comment>
<keyword evidence="1" id="KW-0812">Transmembrane</keyword>
<accession>A0ABW4MVE3</accession>
<reference evidence="3" key="1">
    <citation type="journal article" date="2019" name="Int. J. Syst. Evol. Microbiol.">
        <title>The Global Catalogue of Microorganisms (GCM) 10K type strain sequencing project: providing services to taxonomists for standard genome sequencing and annotation.</title>
        <authorList>
            <consortium name="The Broad Institute Genomics Platform"/>
            <consortium name="The Broad Institute Genome Sequencing Center for Infectious Disease"/>
            <person name="Wu L."/>
            <person name="Ma J."/>
        </authorList>
    </citation>
    <scope>NUCLEOTIDE SEQUENCE [LARGE SCALE GENOMIC DNA]</scope>
    <source>
        <strain evidence="3">CCUG 15531</strain>
    </source>
</reference>